<comment type="caution">
    <text evidence="1">The sequence shown here is derived from an EMBL/GenBank/DDBJ whole genome shotgun (WGS) entry which is preliminary data.</text>
</comment>
<name>A0A949X293_9CLOT</name>
<dbReference type="EMBL" id="JAEEGC010000035">
    <property type="protein sequence ID" value="MBV7272959.1"/>
    <property type="molecule type" value="Genomic_DNA"/>
</dbReference>
<gene>
    <name evidence="1" type="ORF">I6U48_08535</name>
</gene>
<organism evidence="1 2">
    <name type="scientific">Clostridium thailandense</name>
    <dbReference type="NCBI Taxonomy" id="2794346"/>
    <lineage>
        <taxon>Bacteria</taxon>
        <taxon>Bacillati</taxon>
        <taxon>Bacillota</taxon>
        <taxon>Clostridia</taxon>
        <taxon>Eubacteriales</taxon>
        <taxon>Clostridiaceae</taxon>
        <taxon>Clostridium</taxon>
    </lineage>
</organism>
<dbReference type="RefSeq" id="WP_218319991.1">
    <property type="nucleotide sequence ID" value="NZ_JAEEGC010000035.1"/>
</dbReference>
<accession>A0A949X293</accession>
<sequence>MGKIIEFKKFSKKINTENLHTQSFSIDIFPENDLMYIRKELEINLDEIDMILNCVYKQILINEKLITATEDDFEKLTYLKDFNDKLQDIIYFLTNSSYNDPIIININFLEFKYLMGTLQLELDVLKETQASAQDHNSLDVLDFLFNRLLPFYNSWKKDIFKS</sequence>
<dbReference type="AlphaFoldDB" id="A0A949X293"/>
<reference evidence="1" key="1">
    <citation type="submission" date="2020-12" db="EMBL/GenBank/DDBJ databases">
        <title>Clostridium thailandense sp. nov., a novel acetogenic bacterium isolated from peat land soil in Thailand.</title>
        <authorList>
            <person name="Chaikitkaew S."/>
            <person name="Birkeland N.K."/>
        </authorList>
    </citation>
    <scope>NUCLEOTIDE SEQUENCE</scope>
    <source>
        <strain evidence="1">PL3</strain>
    </source>
</reference>
<proteinExistence type="predicted"/>
<evidence type="ECO:0000313" key="1">
    <source>
        <dbReference type="EMBL" id="MBV7272959.1"/>
    </source>
</evidence>
<protein>
    <submittedName>
        <fullName evidence="1">Uncharacterized protein</fullName>
    </submittedName>
</protein>
<keyword evidence="2" id="KW-1185">Reference proteome</keyword>
<evidence type="ECO:0000313" key="2">
    <source>
        <dbReference type="Proteomes" id="UP000694308"/>
    </source>
</evidence>
<dbReference type="Proteomes" id="UP000694308">
    <property type="component" value="Unassembled WGS sequence"/>
</dbReference>